<dbReference type="Proteomes" id="UP000177445">
    <property type="component" value="Chromosome"/>
</dbReference>
<dbReference type="GO" id="GO:0005506">
    <property type="term" value="F:iron ion binding"/>
    <property type="evidence" value="ECO:0007669"/>
    <property type="project" value="InterPro"/>
</dbReference>
<feature type="binding site" description="covalent" evidence="8">
    <location>
        <position position="47"/>
    </location>
    <ligand>
        <name>heme c</name>
        <dbReference type="ChEBI" id="CHEBI:61717"/>
        <label>1</label>
    </ligand>
</feature>
<comment type="PTM">
    <text evidence="8">Binds 2 heme c groups covalently per subunit.</text>
</comment>
<proteinExistence type="predicted"/>
<feature type="binding site" description="covalent" evidence="8">
    <location>
        <position position="135"/>
    </location>
    <ligand>
        <name>heme c</name>
        <dbReference type="ChEBI" id="CHEBI:61717"/>
        <label>2</label>
    </ligand>
</feature>
<keyword evidence="6" id="KW-0249">Electron transport</keyword>
<keyword evidence="3 8" id="KW-0349">Heme</keyword>
<comment type="subcellular location">
    <subcellularLocation>
        <location evidence="1">Periplasm</location>
    </subcellularLocation>
</comment>
<dbReference type="Gene3D" id="1.10.760.10">
    <property type="entry name" value="Cytochrome c-like domain"/>
    <property type="match status" value="2"/>
</dbReference>
<evidence type="ECO:0000259" key="11">
    <source>
        <dbReference type="PROSITE" id="PS51007"/>
    </source>
</evidence>
<dbReference type="InterPro" id="IPR024167">
    <property type="entry name" value="Cytochrome_c4-like"/>
</dbReference>
<dbReference type="SUPFAM" id="SSF46626">
    <property type="entry name" value="Cytochrome c"/>
    <property type="match status" value="2"/>
</dbReference>
<dbReference type="InterPro" id="IPR036909">
    <property type="entry name" value="Cyt_c-like_dom_sf"/>
</dbReference>
<keyword evidence="7 9" id="KW-0408">Iron</keyword>
<keyword evidence="13" id="KW-1185">Reference proteome</keyword>
<feature type="binding site" description="axial binding residue" evidence="9">
    <location>
        <position position="48"/>
    </location>
    <ligand>
        <name>heme c</name>
        <dbReference type="ChEBI" id="CHEBI:61717"/>
        <label>1</label>
    </ligand>
    <ligandPart>
        <name>Fe</name>
        <dbReference type="ChEBI" id="CHEBI:18248"/>
    </ligandPart>
</feature>
<feature type="domain" description="Cytochrome c" evidence="11">
    <location>
        <begin position="26"/>
        <end position="110"/>
    </location>
</feature>
<evidence type="ECO:0000256" key="5">
    <source>
        <dbReference type="ARBA" id="ARBA00022764"/>
    </source>
</evidence>
<dbReference type="KEGG" id="msq:BKP64_09335"/>
<dbReference type="STRING" id="1874317.BKP64_09335"/>
<feature type="domain" description="Cytochrome c" evidence="11">
    <location>
        <begin position="116"/>
        <end position="199"/>
    </location>
</feature>
<keyword evidence="5" id="KW-0574">Periplasm</keyword>
<feature type="binding site" description="axial binding residue" evidence="9">
    <location>
        <position position="87"/>
    </location>
    <ligand>
        <name>heme c</name>
        <dbReference type="ChEBI" id="CHEBI:61717"/>
        <label>1</label>
    </ligand>
    <ligandPart>
        <name>Fe</name>
        <dbReference type="ChEBI" id="CHEBI:18248"/>
    </ligandPart>
</feature>
<evidence type="ECO:0000256" key="9">
    <source>
        <dbReference type="PIRSR" id="PIRSR000005-2"/>
    </source>
</evidence>
<keyword evidence="2" id="KW-0813">Transport</keyword>
<dbReference type="AlphaFoldDB" id="A0A1D9GLU5"/>
<feature type="chain" id="PRO_5009441974" description="Cytochrome c domain-containing protein" evidence="10">
    <location>
        <begin position="32"/>
        <end position="199"/>
    </location>
</feature>
<evidence type="ECO:0000256" key="1">
    <source>
        <dbReference type="ARBA" id="ARBA00004418"/>
    </source>
</evidence>
<dbReference type="PIRSF" id="PIRSF000005">
    <property type="entry name" value="Cytochrome_c4"/>
    <property type="match status" value="1"/>
</dbReference>
<evidence type="ECO:0000256" key="3">
    <source>
        <dbReference type="ARBA" id="ARBA00022617"/>
    </source>
</evidence>
<evidence type="ECO:0000256" key="7">
    <source>
        <dbReference type="ARBA" id="ARBA00023004"/>
    </source>
</evidence>
<dbReference type="PANTHER" id="PTHR33751">
    <property type="entry name" value="CBB3-TYPE CYTOCHROME C OXIDASE SUBUNIT FIXP"/>
    <property type="match status" value="1"/>
</dbReference>
<dbReference type="PROSITE" id="PS51007">
    <property type="entry name" value="CYTC"/>
    <property type="match status" value="2"/>
</dbReference>
<evidence type="ECO:0000313" key="12">
    <source>
        <dbReference type="EMBL" id="AOY88350.1"/>
    </source>
</evidence>
<evidence type="ECO:0000256" key="4">
    <source>
        <dbReference type="ARBA" id="ARBA00022723"/>
    </source>
</evidence>
<gene>
    <name evidence="12" type="ORF">BKP64_09335</name>
</gene>
<evidence type="ECO:0000313" key="13">
    <source>
        <dbReference type="Proteomes" id="UP000177445"/>
    </source>
</evidence>
<keyword evidence="10" id="KW-0732">Signal</keyword>
<keyword evidence="4 9" id="KW-0479">Metal-binding</keyword>
<evidence type="ECO:0000256" key="6">
    <source>
        <dbReference type="ARBA" id="ARBA00022982"/>
    </source>
</evidence>
<name>A0A1D9GLU5_9GAMM</name>
<evidence type="ECO:0000256" key="2">
    <source>
        <dbReference type="ARBA" id="ARBA00022448"/>
    </source>
</evidence>
<protein>
    <recommendedName>
        <fullName evidence="11">Cytochrome c domain-containing protein</fullName>
    </recommendedName>
</protein>
<feature type="binding site" description="covalent" evidence="8">
    <location>
        <position position="138"/>
    </location>
    <ligand>
        <name>heme c</name>
        <dbReference type="ChEBI" id="CHEBI:61717"/>
        <label>2</label>
    </ligand>
</feature>
<feature type="binding site" description="covalent" evidence="8">
    <location>
        <position position="44"/>
    </location>
    <ligand>
        <name>heme c</name>
        <dbReference type="ChEBI" id="CHEBI:61717"/>
        <label>1</label>
    </ligand>
</feature>
<feature type="binding site" description="axial binding residue" evidence="9">
    <location>
        <position position="139"/>
    </location>
    <ligand>
        <name>heme c</name>
        <dbReference type="ChEBI" id="CHEBI:61717"/>
        <label>2</label>
    </ligand>
    <ligandPart>
        <name>Fe</name>
        <dbReference type="ChEBI" id="CHEBI:18248"/>
    </ligandPart>
</feature>
<evidence type="ECO:0000256" key="8">
    <source>
        <dbReference type="PIRSR" id="PIRSR000005-1"/>
    </source>
</evidence>
<accession>A0A1D9GLU5</accession>
<dbReference type="InterPro" id="IPR009056">
    <property type="entry name" value="Cyt_c-like_dom"/>
</dbReference>
<evidence type="ECO:0000256" key="10">
    <source>
        <dbReference type="SAM" id="SignalP"/>
    </source>
</evidence>
<dbReference type="GO" id="GO:0009055">
    <property type="term" value="F:electron transfer activity"/>
    <property type="evidence" value="ECO:0007669"/>
    <property type="project" value="InterPro"/>
</dbReference>
<sequence>MCPLFFLTGKAFMKIAFVLLAALLATGAVHAEAEFDVEAAAGQCAACHGAEGVPSDPAIPIIHGQEFFYLYTQLKDYAAERRANDIMSPMAAQFERSQMKALAQYFSEKSWPMIQTEAQEGDAQLAQRAMSRGQCSACHGEWQGDSRIPRAAGQQPGYLEQTMKDLKNEVRLNAAAKISVMKKVEDEEIEALARYLGDL</sequence>
<dbReference type="EMBL" id="CP017715">
    <property type="protein sequence ID" value="AOY88350.1"/>
    <property type="molecule type" value="Genomic_DNA"/>
</dbReference>
<reference evidence="12 13" key="1">
    <citation type="submission" date="2016-10" db="EMBL/GenBank/DDBJ databases">
        <title>Marinobacter salinus sp. nov., a moderately halophilic bacterium isolated from a tidal flat environment.</title>
        <authorList>
            <person name="Park S.-J."/>
        </authorList>
    </citation>
    <scope>NUCLEOTIDE SEQUENCE [LARGE SCALE GENOMIC DNA]</scope>
    <source>
        <strain evidence="12 13">Hb8</strain>
    </source>
</reference>
<dbReference type="GO" id="GO:0042597">
    <property type="term" value="C:periplasmic space"/>
    <property type="evidence" value="ECO:0007669"/>
    <property type="project" value="UniProtKB-SubCell"/>
</dbReference>
<dbReference type="InterPro" id="IPR050597">
    <property type="entry name" value="Cytochrome_c_Oxidase_Subunit"/>
</dbReference>
<dbReference type="GO" id="GO:0020037">
    <property type="term" value="F:heme binding"/>
    <property type="evidence" value="ECO:0007669"/>
    <property type="project" value="InterPro"/>
</dbReference>
<dbReference type="PANTHER" id="PTHR33751:SF9">
    <property type="entry name" value="CYTOCHROME C4"/>
    <property type="match status" value="1"/>
</dbReference>
<organism evidence="12 13">
    <name type="scientific">Marinobacter salinus</name>
    <dbReference type="NCBI Taxonomy" id="1874317"/>
    <lineage>
        <taxon>Bacteria</taxon>
        <taxon>Pseudomonadati</taxon>
        <taxon>Pseudomonadota</taxon>
        <taxon>Gammaproteobacteria</taxon>
        <taxon>Pseudomonadales</taxon>
        <taxon>Marinobacteraceae</taxon>
        <taxon>Marinobacter</taxon>
    </lineage>
</organism>
<feature type="signal peptide" evidence="10">
    <location>
        <begin position="1"/>
        <end position="31"/>
    </location>
</feature>